<dbReference type="AlphaFoldDB" id="A0A7W9GWH1"/>
<evidence type="ECO:0000313" key="3">
    <source>
        <dbReference type="Proteomes" id="UP000542813"/>
    </source>
</evidence>
<dbReference type="Pfam" id="PF12867">
    <property type="entry name" value="DinB_2"/>
    <property type="match status" value="1"/>
</dbReference>
<sequence length="286" mass="31853">MNVVVHLKKDSLEAIATLSRFALGQDLEEAKSSREAGLSVLGPSMGSMTRYVDEDLHGAEFRECDLTEARLIGVVMQDAVIDGLITNLVVNGVEVTEYVEAELDRRHPVRVLIRSEDPADLREATRQLHAGWAATIERIRRTPGIERRSVNDEWSAVQTMRHLVFVHDSWFRRCCLGSSELFTPMGIGTTVEPYRGAHGLDLSLDPALDEIVSVREAQAAELEAWLDMVSAPQLAARAPVPDDDVWPPYARGRSVRQCLGTVLNETFEHHGFCVRDLDLIEAQDAE</sequence>
<dbReference type="Proteomes" id="UP000542813">
    <property type="component" value="Unassembled WGS sequence"/>
</dbReference>
<proteinExistence type="predicted"/>
<evidence type="ECO:0000259" key="1">
    <source>
        <dbReference type="Pfam" id="PF12867"/>
    </source>
</evidence>
<accession>A0A7W9GWH1</accession>
<comment type="caution">
    <text evidence="2">The sequence shown here is derived from an EMBL/GenBank/DDBJ whole genome shotgun (WGS) entry which is preliminary data.</text>
</comment>
<gene>
    <name evidence="2" type="ORF">HD601_005608</name>
</gene>
<reference evidence="2 3" key="1">
    <citation type="submission" date="2020-08" db="EMBL/GenBank/DDBJ databases">
        <title>Sequencing the genomes of 1000 actinobacteria strains.</title>
        <authorList>
            <person name="Klenk H.-P."/>
        </authorList>
    </citation>
    <scope>NUCLEOTIDE SEQUENCE [LARGE SCALE GENOMIC DNA]</scope>
    <source>
        <strain evidence="2 3">DSM 102122</strain>
    </source>
</reference>
<dbReference type="Gene3D" id="1.20.120.450">
    <property type="entry name" value="dinb family like domain"/>
    <property type="match status" value="1"/>
</dbReference>
<dbReference type="InterPro" id="IPR024775">
    <property type="entry name" value="DinB-like"/>
</dbReference>
<dbReference type="EMBL" id="JACHMM010000001">
    <property type="protein sequence ID" value="MBB5791033.1"/>
    <property type="molecule type" value="Genomic_DNA"/>
</dbReference>
<protein>
    <recommendedName>
        <fullName evidence="1">DinB-like domain-containing protein</fullName>
    </recommendedName>
</protein>
<organism evidence="2 3">
    <name type="scientific">Jiangella mangrovi</name>
    <dbReference type="NCBI Taxonomy" id="1524084"/>
    <lineage>
        <taxon>Bacteria</taxon>
        <taxon>Bacillati</taxon>
        <taxon>Actinomycetota</taxon>
        <taxon>Actinomycetes</taxon>
        <taxon>Jiangellales</taxon>
        <taxon>Jiangellaceae</taxon>
        <taxon>Jiangella</taxon>
    </lineage>
</organism>
<dbReference type="InterPro" id="IPR034660">
    <property type="entry name" value="DinB/YfiT-like"/>
</dbReference>
<keyword evidence="3" id="KW-1185">Reference proteome</keyword>
<feature type="domain" description="DinB-like" evidence="1">
    <location>
        <begin position="127"/>
        <end position="272"/>
    </location>
</feature>
<name>A0A7W9GWH1_9ACTN</name>
<evidence type="ECO:0000313" key="2">
    <source>
        <dbReference type="EMBL" id="MBB5791033.1"/>
    </source>
</evidence>
<dbReference type="SUPFAM" id="SSF109854">
    <property type="entry name" value="DinB/YfiT-like putative metalloenzymes"/>
    <property type="match status" value="1"/>
</dbReference>